<protein>
    <submittedName>
        <fullName evidence="1">Uncharacterized protein</fullName>
    </submittedName>
</protein>
<reference evidence="1" key="1">
    <citation type="submission" date="2023-11" db="EMBL/GenBank/DDBJ databases">
        <authorList>
            <person name="Poullet M."/>
        </authorList>
    </citation>
    <scope>NUCLEOTIDE SEQUENCE</scope>
    <source>
        <strain evidence="1">E1834</strain>
    </source>
</reference>
<gene>
    <name evidence="1" type="ORF">MENTE1834_LOCUS17321</name>
</gene>
<evidence type="ECO:0000313" key="1">
    <source>
        <dbReference type="EMBL" id="CAK5065454.1"/>
    </source>
</evidence>
<sequence>MNEGDQAVVNQIREEKIEFIIGRLTDFTELKTDENYEDFLGQYGFSREMVSKDYFMGLR</sequence>
<organism evidence="1 2">
    <name type="scientific">Meloidogyne enterolobii</name>
    <name type="common">Root-knot nematode worm</name>
    <name type="synonym">Meloidogyne mayaguensis</name>
    <dbReference type="NCBI Taxonomy" id="390850"/>
    <lineage>
        <taxon>Eukaryota</taxon>
        <taxon>Metazoa</taxon>
        <taxon>Ecdysozoa</taxon>
        <taxon>Nematoda</taxon>
        <taxon>Chromadorea</taxon>
        <taxon>Rhabditida</taxon>
        <taxon>Tylenchina</taxon>
        <taxon>Tylenchomorpha</taxon>
        <taxon>Tylenchoidea</taxon>
        <taxon>Meloidogynidae</taxon>
        <taxon>Meloidogyninae</taxon>
        <taxon>Meloidogyne</taxon>
    </lineage>
</organism>
<proteinExistence type="predicted"/>
<dbReference type="EMBL" id="CAVMJV010000019">
    <property type="protein sequence ID" value="CAK5065454.1"/>
    <property type="molecule type" value="Genomic_DNA"/>
</dbReference>
<evidence type="ECO:0000313" key="2">
    <source>
        <dbReference type="Proteomes" id="UP001497535"/>
    </source>
</evidence>
<dbReference type="Proteomes" id="UP001497535">
    <property type="component" value="Unassembled WGS sequence"/>
</dbReference>
<keyword evidence="2" id="KW-1185">Reference proteome</keyword>
<comment type="caution">
    <text evidence="1">The sequence shown here is derived from an EMBL/GenBank/DDBJ whole genome shotgun (WGS) entry which is preliminary data.</text>
</comment>
<name>A0ACB0YVS0_MELEN</name>
<accession>A0ACB0YVS0</accession>